<feature type="signal peptide" evidence="1">
    <location>
        <begin position="1"/>
        <end position="18"/>
    </location>
</feature>
<dbReference type="RefSeq" id="WP_238231010.1">
    <property type="nucleotide sequence ID" value="NZ_BPQO01000022.1"/>
</dbReference>
<dbReference type="AlphaFoldDB" id="A0AAV4ZSG9"/>
<name>A0AAV4ZSG9_9HYPH</name>
<comment type="caution">
    <text evidence="2">The sequence shown here is derived from an EMBL/GenBank/DDBJ whole genome shotgun (WGS) entry which is preliminary data.</text>
</comment>
<reference evidence="2" key="2">
    <citation type="submission" date="2021-08" db="EMBL/GenBank/DDBJ databases">
        <authorList>
            <person name="Tani A."/>
            <person name="Ola A."/>
            <person name="Ogura Y."/>
            <person name="Katsura K."/>
            <person name="Hayashi T."/>
        </authorList>
    </citation>
    <scope>NUCLEOTIDE SEQUENCE</scope>
    <source>
        <strain evidence="2">DSM 16372</strain>
    </source>
</reference>
<sequence>MNDKILIALLLTALPAAAQDAVPRYDVDALCAAAAGTLGNSSFARSACYEQEQTSYDGLKARWAAVPAEVKTTCRKIAAWTGSGSYIVLGGCVDVELEARSRGTPGFRY</sequence>
<reference evidence="2" key="1">
    <citation type="journal article" date="2016" name="Front. Microbiol.">
        <title>Genome Sequence of the Piezophilic, Mesophilic Sulfate-Reducing Bacterium Desulfovibrio indicus J2T.</title>
        <authorList>
            <person name="Cao J."/>
            <person name="Maignien L."/>
            <person name="Shao Z."/>
            <person name="Alain K."/>
            <person name="Jebbar M."/>
        </authorList>
    </citation>
    <scope>NUCLEOTIDE SEQUENCE</scope>
    <source>
        <strain evidence="2">DSM 16372</strain>
    </source>
</reference>
<protein>
    <submittedName>
        <fullName evidence="2">Uncharacterized protein</fullName>
    </submittedName>
</protein>
<keyword evidence="3" id="KW-1185">Reference proteome</keyword>
<feature type="chain" id="PRO_5043932596" evidence="1">
    <location>
        <begin position="19"/>
        <end position="109"/>
    </location>
</feature>
<proteinExistence type="predicted"/>
<evidence type="ECO:0000313" key="2">
    <source>
        <dbReference type="EMBL" id="GJD90869.1"/>
    </source>
</evidence>
<dbReference type="Proteomes" id="UP001055247">
    <property type="component" value="Unassembled WGS sequence"/>
</dbReference>
<dbReference type="EMBL" id="BPQO01000022">
    <property type="protein sequence ID" value="GJD90869.1"/>
    <property type="molecule type" value="Genomic_DNA"/>
</dbReference>
<gene>
    <name evidence="2" type="ORF">BHAOGJBA_4412</name>
</gene>
<evidence type="ECO:0000313" key="3">
    <source>
        <dbReference type="Proteomes" id="UP001055247"/>
    </source>
</evidence>
<evidence type="ECO:0000256" key="1">
    <source>
        <dbReference type="SAM" id="SignalP"/>
    </source>
</evidence>
<organism evidence="2 3">
    <name type="scientific">Methylobacterium hispanicum</name>
    <dbReference type="NCBI Taxonomy" id="270350"/>
    <lineage>
        <taxon>Bacteria</taxon>
        <taxon>Pseudomonadati</taxon>
        <taxon>Pseudomonadota</taxon>
        <taxon>Alphaproteobacteria</taxon>
        <taxon>Hyphomicrobiales</taxon>
        <taxon>Methylobacteriaceae</taxon>
        <taxon>Methylobacterium</taxon>
    </lineage>
</organism>
<accession>A0AAV4ZSG9</accession>
<keyword evidence="1" id="KW-0732">Signal</keyword>